<evidence type="ECO:0000256" key="3">
    <source>
        <dbReference type="ARBA" id="ARBA00022643"/>
    </source>
</evidence>
<evidence type="ECO:0000256" key="1">
    <source>
        <dbReference type="ARBA" id="ARBA00001917"/>
    </source>
</evidence>
<evidence type="ECO:0000256" key="4">
    <source>
        <dbReference type="ARBA" id="ARBA00023002"/>
    </source>
</evidence>
<evidence type="ECO:0000259" key="5">
    <source>
        <dbReference type="PROSITE" id="PS51349"/>
    </source>
</evidence>
<proteinExistence type="predicted"/>
<dbReference type="PANTHER" id="PTHR10578">
    <property type="entry name" value="S -2-HYDROXY-ACID OXIDASE-RELATED"/>
    <property type="match status" value="1"/>
</dbReference>
<keyword evidence="3" id="KW-0288">FMN</keyword>
<evidence type="ECO:0000313" key="7">
    <source>
        <dbReference type="Proteomes" id="UP001218412"/>
    </source>
</evidence>
<evidence type="ECO:0000313" key="6">
    <source>
        <dbReference type="EMBL" id="WCR12412.1"/>
    </source>
</evidence>
<evidence type="ECO:0000256" key="2">
    <source>
        <dbReference type="ARBA" id="ARBA00022630"/>
    </source>
</evidence>
<dbReference type="Pfam" id="PF01070">
    <property type="entry name" value="FMN_dh"/>
    <property type="match status" value="1"/>
</dbReference>
<dbReference type="EMBL" id="CP067134">
    <property type="protein sequence ID" value="WCR12412.1"/>
    <property type="molecule type" value="Genomic_DNA"/>
</dbReference>
<keyword evidence="4" id="KW-0560">Oxidoreductase</keyword>
<name>A0ABY7T2P1_9RHOB</name>
<keyword evidence="7" id="KW-1185">Reference proteome</keyword>
<dbReference type="PROSITE" id="PS00557">
    <property type="entry name" value="FMN_HYDROXY_ACID_DH_1"/>
    <property type="match status" value="1"/>
</dbReference>
<accession>A0ABY7T2P1</accession>
<gene>
    <name evidence="6" type="ORF">JHW45_01275</name>
</gene>
<reference evidence="6 7" key="1">
    <citation type="submission" date="2021-01" db="EMBL/GenBank/DDBJ databases">
        <title>Biogeographic distribution of Paracoccus.</title>
        <authorList>
            <person name="Hollensteiner J."/>
            <person name="Leineberger J."/>
            <person name="Brinkhoff T."/>
            <person name="Daniel R."/>
        </authorList>
    </citation>
    <scope>NUCLEOTIDE SEQUENCE [LARGE SCALE GENOMIC DNA]</scope>
    <source>
        <strain evidence="6 7">LMG25392</strain>
    </source>
</reference>
<dbReference type="InterPro" id="IPR000262">
    <property type="entry name" value="FMN-dep_DH"/>
</dbReference>
<dbReference type="Proteomes" id="UP001218412">
    <property type="component" value="Chromosome"/>
</dbReference>
<dbReference type="PROSITE" id="PS51349">
    <property type="entry name" value="FMN_HYDROXY_ACID_DH_2"/>
    <property type="match status" value="1"/>
</dbReference>
<organism evidence="6 7">
    <name type="scientific">Paracoccus stylophorae</name>
    <dbReference type="NCBI Taxonomy" id="659350"/>
    <lineage>
        <taxon>Bacteria</taxon>
        <taxon>Pseudomonadati</taxon>
        <taxon>Pseudomonadota</taxon>
        <taxon>Alphaproteobacteria</taxon>
        <taxon>Rhodobacterales</taxon>
        <taxon>Paracoccaceae</taxon>
        <taxon>Paracoccus</taxon>
    </lineage>
</organism>
<dbReference type="SUPFAM" id="SSF51395">
    <property type="entry name" value="FMN-linked oxidoreductases"/>
    <property type="match status" value="1"/>
</dbReference>
<dbReference type="PANTHER" id="PTHR10578:SF107">
    <property type="entry name" value="2-HYDROXYACID OXIDASE 1"/>
    <property type="match status" value="1"/>
</dbReference>
<keyword evidence="2" id="KW-0285">Flavoprotein</keyword>
<dbReference type="InterPro" id="IPR037396">
    <property type="entry name" value="FMN_HAD"/>
</dbReference>
<protein>
    <submittedName>
        <fullName evidence="6">Alpha-hydroxy-acid oxidizing protein</fullName>
    </submittedName>
</protein>
<dbReference type="Gene3D" id="3.20.20.70">
    <property type="entry name" value="Aldolase class I"/>
    <property type="match status" value="1"/>
</dbReference>
<dbReference type="InterPro" id="IPR008259">
    <property type="entry name" value="FMN_hydac_DH_AS"/>
</dbReference>
<sequence>MRDLRNGFALPLKLGPRLAFDLLRHPGWALRTARHGAPRFANFEPYAERGSSTQSLAQLMAGQSSGRLDWALLREIRDCWPGQIILKGVSASQDAVKAAETGIDAVWVSNHGGRQLSSAPAPLDAIPEIRRALPPSFPLALDGGIRSGEDMIKALAAGADFVFAGRPFLYAIAALGPSGASRLITQFAYELENPMAQIGWSDLDLKDGAG</sequence>
<dbReference type="InterPro" id="IPR013785">
    <property type="entry name" value="Aldolase_TIM"/>
</dbReference>
<feature type="domain" description="FMN hydroxy acid dehydrogenase" evidence="5">
    <location>
        <begin position="1"/>
        <end position="210"/>
    </location>
</feature>
<comment type="cofactor">
    <cofactor evidence="1">
        <name>FMN</name>
        <dbReference type="ChEBI" id="CHEBI:58210"/>
    </cofactor>
</comment>